<proteinExistence type="predicted"/>
<protein>
    <submittedName>
        <fullName evidence="1">Addiction module protein</fullName>
    </submittedName>
</protein>
<dbReference type="OrthoDB" id="827658at2"/>
<comment type="caution">
    <text evidence="1">The sequence shown here is derived from an EMBL/GenBank/DDBJ whole genome shotgun (WGS) entry which is preliminary data.</text>
</comment>
<sequence>MDIKAEKIELMKLLLDVENEGSLAELRAVLIADNEAHKLSSAQETELDYRLKRYESGETKFYSWEEVEEKLKAVL</sequence>
<organism evidence="1 2">
    <name type="scientific">Subsaximicrobium wynnwilliamsii</name>
    <dbReference type="NCBI Taxonomy" id="291179"/>
    <lineage>
        <taxon>Bacteria</taxon>
        <taxon>Pseudomonadati</taxon>
        <taxon>Bacteroidota</taxon>
        <taxon>Flavobacteriia</taxon>
        <taxon>Flavobacteriales</taxon>
        <taxon>Flavobacteriaceae</taxon>
        <taxon>Subsaximicrobium</taxon>
    </lineage>
</organism>
<dbReference type="RefSeq" id="WP_147088337.1">
    <property type="nucleotide sequence ID" value="NZ_VORM01000023.1"/>
</dbReference>
<name>A0A5C6ZCE0_9FLAO</name>
<gene>
    <name evidence="1" type="ORF">ESY86_19205</name>
</gene>
<evidence type="ECO:0000313" key="1">
    <source>
        <dbReference type="EMBL" id="TXD86784.1"/>
    </source>
</evidence>
<dbReference type="AlphaFoldDB" id="A0A5C6ZCE0"/>
<keyword evidence="2" id="KW-1185">Reference proteome</keyword>
<reference evidence="1 2" key="1">
    <citation type="submission" date="2019-08" db="EMBL/GenBank/DDBJ databases">
        <title>Genomes of Subsaximicrobium wynnwilliamsii strains.</title>
        <authorList>
            <person name="Bowman J.P."/>
        </authorList>
    </citation>
    <scope>NUCLEOTIDE SEQUENCE [LARGE SCALE GENOMIC DNA]</scope>
    <source>
        <strain evidence="1 2">2-80-2</strain>
    </source>
</reference>
<evidence type="ECO:0000313" key="2">
    <source>
        <dbReference type="Proteomes" id="UP000321578"/>
    </source>
</evidence>
<dbReference type="Proteomes" id="UP000321578">
    <property type="component" value="Unassembled WGS sequence"/>
</dbReference>
<accession>A0A5C6ZCE0</accession>
<dbReference type="Pfam" id="PF09720">
    <property type="entry name" value="Unstab_antitox"/>
    <property type="match status" value="1"/>
</dbReference>
<dbReference type="InterPro" id="IPR013406">
    <property type="entry name" value="CHP02574_addiction_mod"/>
</dbReference>
<dbReference type="EMBL" id="VORO01000038">
    <property type="protein sequence ID" value="TXD86784.1"/>
    <property type="molecule type" value="Genomic_DNA"/>
</dbReference>